<protein>
    <submittedName>
        <fullName evidence="3">Uncharacterized protein LOC109264829</fullName>
    </submittedName>
</protein>
<proteinExistence type="predicted"/>
<feature type="region of interest" description="Disordered" evidence="1">
    <location>
        <begin position="92"/>
        <end position="239"/>
    </location>
</feature>
<feature type="region of interest" description="Disordered" evidence="1">
    <location>
        <begin position="44"/>
        <end position="72"/>
    </location>
</feature>
<dbReference type="AlphaFoldDB" id="A0A9W2UDT3"/>
<evidence type="ECO:0000313" key="2">
    <source>
        <dbReference type="Proteomes" id="UP001165780"/>
    </source>
</evidence>
<keyword evidence="2" id="KW-1185">Reference proteome</keyword>
<gene>
    <name evidence="3" type="primary">LOC109264829</name>
</gene>
<accession>A0A9W2UDT3</accession>
<dbReference type="GeneID" id="109264829"/>
<organism evidence="2 3">
    <name type="scientific">Panthera pardus</name>
    <name type="common">Leopard</name>
    <name type="synonym">Felis pardus</name>
    <dbReference type="NCBI Taxonomy" id="9691"/>
    <lineage>
        <taxon>Eukaryota</taxon>
        <taxon>Metazoa</taxon>
        <taxon>Chordata</taxon>
        <taxon>Craniata</taxon>
        <taxon>Vertebrata</taxon>
        <taxon>Euteleostomi</taxon>
        <taxon>Mammalia</taxon>
        <taxon>Eutheria</taxon>
        <taxon>Laurasiatheria</taxon>
        <taxon>Carnivora</taxon>
        <taxon>Feliformia</taxon>
        <taxon>Felidae</taxon>
        <taxon>Pantherinae</taxon>
        <taxon>Panthera</taxon>
    </lineage>
</organism>
<sequence>MVVETRPPCDLSQWMVRPPPWEMVLLWPRALESNLRAGVRPVSLSAERGGKRPDSGMSERSSRGLGPDSHGEPLSLLGDVVLVLPLPLPRGRCRLSRDRDSQRPAGPEATPLPASVPTQVPARILAQSGKWPCGRSRPECRPFGSPGTKRGREAGAGAPQLEPRVRVWTRRPRASRPAGQSLRGPPPGVADRRGSREAGGIERAAKATSDGGREGGGRSRLWNGSRARLGAPSTPPEVPVGTVLGVQEHEGNPRRKWRALAARMDPHRPLRQGSNHRWIQGLTTPLLLFVGCDGQGRSLAREGSGPQQRAVRASIFSPGHFSVSPCTTAPGSWPPSAILPSVVYLPQSFHPEKLQLEELSDGPANSRGLELPQHCIMEISSGTVDIFLDFYHIWAAIR</sequence>
<evidence type="ECO:0000256" key="1">
    <source>
        <dbReference type="SAM" id="MobiDB-lite"/>
    </source>
</evidence>
<dbReference type="Proteomes" id="UP001165780">
    <property type="component" value="Unplaced"/>
</dbReference>
<evidence type="ECO:0000313" key="3">
    <source>
        <dbReference type="RefSeq" id="XP_053744529.1"/>
    </source>
</evidence>
<feature type="compositionally biased region" description="Basic and acidic residues" evidence="1">
    <location>
        <begin position="190"/>
        <end position="217"/>
    </location>
</feature>
<name>A0A9W2UDT3_PANPR</name>
<dbReference type="RefSeq" id="XP_053744529.1">
    <property type="nucleotide sequence ID" value="XM_053888554.1"/>
</dbReference>
<reference evidence="3" key="1">
    <citation type="submission" date="2025-08" db="UniProtKB">
        <authorList>
            <consortium name="RefSeq"/>
        </authorList>
    </citation>
    <scope>IDENTIFICATION</scope>
    <source>
        <tissue evidence="3">Whole blood</tissue>
    </source>
</reference>